<name>A0AAV4D936_9GAST</name>
<sequence length="92" mass="10248">MYAELKIGETPIYQCEQGPQSAKHILYMCPNLAALWHSVHPEPAILTEMLYGTSDLRSIPSPRSITTSSSISIAVRIENPSKRPSWPPNITK</sequence>
<dbReference type="AlphaFoldDB" id="A0AAV4D936"/>
<protein>
    <recommendedName>
        <fullName evidence="3">Reverse transcriptase zinc-binding domain-containing protein</fullName>
    </recommendedName>
</protein>
<gene>
    <name evidence="1" type="ORF">PoB_006707100</name>
</gene>
<proteinExistence type="predicted"/>
<evidence type="ECO:0000313" key="2">
    <source>
        <dbReference type="Proteomes" id="UP000735302"/>
    </source>
</evidence>
<dbReference type="EMBL" id="BLXT01007620">
    <property type="protein sequence ID" value="GFO40566.1"/>
    <property type="molecule type" value="Genomic_DNA"/>
</dbReference>
<dbReference type="Proteomes" id="UP000735302">
    <property type="component" value="Unassembled WGS sequence"/>
</dbReference>
<organism evidence="1 2">
    <name type="scientific">Plakobranchus ocellatus</name>
    <dbReference type="NCBI Taxonomy" id="259542"/>
    <lineage>
        <taxon>Eukaryota</taxon>
        <taxon>Metazoa</taxon>
        <taxon>Spiralia</taxon>
        <taxon>Lophotrochozoa</taxon>
        <taxon>Mollusca</taxon>
        <taxon>Gastropoda</taxon>
        <taxon>Heterobranchia</taxon>
        <taxon>Euthyneura</taxon>
        <taxon>Panpulmonata</taxon>
        <taxon>Sacoglossa</taxon>
        <taxon>Placobranchoidea</taxon>
        <taxon>Plakobranchidae</taxon>
        <taxon>Plakobranchus</taxon>
    </lineage>
</organism>
<keyword evidence="2" id="KW-1185">Reference proteome</keyword>
<accession>A0AAV4D936</accession>
<reference evidence="1 2" key="1">
    <citation type="journal article" date="2021" name="Elife">
        <title>Chloroplast acquisition without the gene transfer in kleptoplastic sea slugs, Plakobranchus ocellatus.</title>
        <authorList>
            <person name="Maeda T."/>
            <person name="Takahashi S."/>
            <person name="Yoshida T."/>
            <person name="Shimamura S."/>
            <person name="Takaki Y."/>
            <person name="Nagai Y."/>
            <person name="Toyoda A."/>
            <person name="Suzuki Y."/>
            <person name="Arimoto A."/>
            <person name="Ishii H."/>
            <person name="Satoh N."/>
            <person name="Nishiyama T."/>
            <person name="Hasebe M."/>
            <person name="Maruyama T."/>
            <person name="Minagawa J."/>
            <person name="Obokata J."/>
            <person name="Shigenobu S."/>
        </authorList>
    </citation>
    <scope>NUCLEOTIDE SEQUENCE [LARGE SCALE GENOMIC DNA]</scope>
</reference>
<evidence type="ECO:0000313" key="1">
    <source>
        <dbReference type="EMBL" id="GFO40566.1"/>
    </source>
</evidence>
<evidence type="ECO:0008006" key="3">
    <source>
        <dbReference type="Google" id="ProtNLM"/>
    </source>
</evidence>
<comment type="caution">
    <text evidence="1">The sequence shown here is derived from an EMBL/GenBank/DDBJ whole genome shotgun (WGS) entry which is preliminary data.</text>
</comment>